<proteinExistence type="predicted"/>
<feature type="compositionally biased region" description="Polar residues" evidence="1">
    <location>
        <begin position="522"/>
        <end position="543"/>
    </location>
</feature>
<feature type="compositionally biased region" description="Polar residues" evidence="1">
    <location>
        <begin position="193"/>
        <end position="206"/>
    </location>
</feature>
<feature type="region of interest" description="Disordered" evidence="1">
    <location>
        <begin position="484"/>
        <end position="543"/>
    </location>
</feature>
<feature type="transmembrane region" description="Helical" evidence="2">
    <location>
        <begin position="691"/>
        <end position="709"/>
    </location>
</feature>
<dbReference type="Gene3D" id="1.25.40.10">
    <property type="entry name" value="Tetratricopeptide repeat domain"/>
    <property type="match status" value="1"/>
</dbReference>
<dbReference type="AlphaFoldDB" id="U4L8L0"/>
<keyword evidence="4" id="KW-1185">Reference proteome</keyword>
<evidence type="ECO:0000256" key="2">
    <source>
        <dbReference type="SAM" id="Phobius"/>
    </source>
</evidence>
<dbReference type="Proteomes" id="UP000018144">
    <property type="component" value="Unassembled WGS sequence"/>
</dbReference>
<organism evidence="3 4">
    <name type="scientific">Pyronema omphalodes (strain CBS 100304)</name>
    <name type="common">Pyronema confluens</name>
    <dbReference type="NCBI Taxonomy" id="1076935"/>
    <lineage>
        <taxon>Eukaryota</taxon>
        <taxon>Fungi</taxon>
        <taxon>Dikarya</taxon>
        <taxon>Ascomycota</taxon>
        <taxon>Pezizomycotina</taxon>
        <taxon>Pezizomycetes</taxon>
        <taxon>Pezizales</taxon>
        <taxon>Pyronemataceae</taxon>
        <taxon>Pyronema</taxon>
    </lineage>
</organism>
<protein>
    <submittedName>
        <fullName evidence="3">Uncharacterized protein</fullName>
    </submittedName>
</protein>
<feature type="region of interest" description="Disordered" evidence="1">
    <location>
        <begin position="186"/>
        <end position="206"/>
    </location>
</feature>
<evidence type="ECO:0000313" key="3">
    <source>
        <dbReference type="EMBL" id="CCX13167.1"/>
    </source>
</evidence>
<feature type="compositionally biased region" description="Low complexity" evidence="1">
    <location>
        <begin position="484"/>
        <end position="508"/>
    </location>
</feature>
<keyword evidence="2" id="KW-1133">Transmembrane helix</keyword>
<gene>
    <name evidence="3" type="ORF">PCON_12760</name>
</gene>
<dbReference type="InterPro" id="IPR011990">
    <property type="entry name" value="TPR-like_helical_dom_sf"/>
</dbReference>
<evidence type="ECO:0000313" key="4">
    <source>
        <dbReference type="Proteomes" id="UP000018144"/>
    </source>
</evidence>
<reference evidence="3 4" key="1">
    <citation type="journal article" date="2013" name="PLoS Genet.">
        <title>The genome and development-dependent transcriptomes of Pyronema confluens: a window into fungal evolution.</title>
        <authorList>
            <person name="Traeger S."/>
            <person name="Altegoer F."/>
            <person name="Freitag M."/>
            <person name="Gabaldon T."/>
            <person name="Kempken F."/>
            <person name="Kumar A."/>
            <person name="Marcet-Houben M."/>
            <person name="Poggeler S."/>
            <person name="Stajich J.E."/>
            <person name="Nowrousian M."/>
        </authorList>
    </citation>
    <scope>NUCLEOTIDE SEQUENCE [LARGE SCALE GENOMIC DNA]</scope>
    <source>
        <strain evidence="4">CBS 100304</strain>
        <tissue evidence="3">Vegetative mycelium</tissue>
    </source>
</reference>
<dbReference type="EMBL" id="HF935789">
    <property type="protein sequence ID" value="CCX13167.1"/>
    <property type="molecule type" value="Genomic_DNA"/>
</dbReference>
<sequence>MSSLVDIKRTAYGSDHPDTLDSIDKLVSIYRDDGKLIEAGDVAIETLSSRVRNSKPTNAQVLQSIIQKLVGQGNTDDAESLRTKLEELAIDNNDIRRSQPVEQPGFASQPVPIAELPNTPINIAVTAARMAPVSTSGAEQSEMYEVDSEMKKIPLVDPGNIKPTTKLAVKLPELERVTADFPQETKSTKIPPVQQTEPSVIDPGTNQAIDDTQRRVETSIKKNPCITHTKTSRTTEDSEAMVMIQATEDTEPTVATSVEQKPCITGLETSQTMQDMELTVEISIEKRERKILDGLAPEVESMGTVSVGLNKPPLTAVDATEDVESSATPIPINTLSPVHISSIDSLSELELDDEIRISGIDFTPYNNIYTFNNFQIWIELKLDTQLIWWPLNPPRKETSKIMVMSWKCETCSCILSDTVTSDEVNQYRYLYLQLASKTAGLGENPSSLDTRNWTPLELIAAANNGGLQETTTCQTTSISLVASDATDSSSNSSPSHSATVSTGSSSASGTGGQIPPGPQPQSVNYNSSAANNPKTTPMQNHGNSVPIVIDKSCDILRCIPKVTGILKACDELPEDEISTDEKLFEQLNKFERCLPNTNEAGYIEPDPEGPPLEIHGPVFKDYEYAPKPSSQQNGGSLKIPSDQLLHYFEKPEEAKRRGKLILDRIPKKKRGVPYRCHGGSNYGWGIVQKELFFQLVFLWLCSTAFAVWWMKDNPKDLQNALLPASMVTAVAALLIVVPSVLQYNQNRP</sequence>
<name>U4L8L0_PYROM</name>
<evidence type="ECO:0000256" key="1">
    <source>
        <dbReference type="SAM" id="MobiDB-lite"/>
    </source>
</evidence>
<keyword evidence="2" id="KW-0812">Transmembrane</keyword>
<keyword evidence="2" id="KW-0472">Membrane</keyword>
<feature type="transmembrane region" description="Helical" evidence="2">
    <location>
        <begin position="721"/>
        <end position="741"/>
    </location>
</feature>
<accession>U4L8L0</accession>